<dbReference type="GO" id="GO:0016020">
    <property type="term" value="C:membrane"/>
    <property type="evidence" value="ECO:0007669"/>
    <property type="project" value="UniProtKB-SubCell"/>
</dbReference>
<keyword evidence="3 6" id="KW-0812">Transmembrane</keyword>
<dbReference type="Pfam" id="PF07690">
    <property type="entry name" value="MFS_1"/>
    <property type="match status" value="1"/>
</dbReference>
<keyword evidence="2" id="KW-0813">Transport</keyword>
<dbReference type="OrthoDB" id="2962993at2759"/>
<sequence length="490" mass="55096">MIEKKPETSSKEASTSASLDVVETQGFDVKQTKRLLRKLDLRIIPFMSLIYLLCFLDRTNIGNARLDHLEQDLHLKGIQYNDCLAILFPFYIAAEIPSNMMMKRIRPSIWLTFIMVCWSASMIGQGFVKSYSGLMATRVFLGVFEGGLYPGVNYYITQWYCRDECGFRMALFFSAATLAGAFGGILARGIAEMSGVGGIAAWAWIFILEGLLSILVSFGAYWAIYDYPSEATFLTKKERDEVERRLKADSGHLSNEFNVKYVWQAIKDWKIYIHCLICMAGFCPIYSFSLFLPTIIKNMGYKANDAQLMSVPPYVCACFFTILGSWLADRYRKRGVFLLGFQVIAILGFALLRGSGKASIQYTGTVFAAIGIYPQIPLGLAWNSGNIGGSLKRGTGIAMQVMGGNCGGIIAAYVYLSRDAPRFKVGHSILIGFVSMAFALTLFMSIWCYQENRRRDTVMATESETRELTDEEKEMEKELADNVPWFRYTS</sequence>
<dbReference type="FunFam" id="1.20.1250.20:FF:000068">
    <property type="entry name" value="MFS general substrate transporter"/>
    <property type="match status" value="1"/>
</dbReference>
<evidence type="ECO:0000313" key="8">
    <source>
        <dbReference type="EMBL" id="KAF2203564.1"/>
    </source>
</evidence>
<feature type="transmembrane region" description="Helical" evidence="6">
    <location>
        <begin position="428"/>
        <end position="449"/>
    </location>
</feature>
<dbReference type="InterPro" id="IPR036259">
    <property type="entry name" value="MFS_trans_sf"/>
</dbReference>
<dbReference type="Proteomes" id="UP000799536">
    <property type="component" value="Unassembled WGS sequence"/>
</dbReference>
<dbReference type="GO" id="GO:0022857">
    <property type="term" value="F:transmembrane transporter activity"/>
    <property type="evidence" value="ECO:0007669"/>
    <property type="project" value="InterPro"/>
</dbReference>
<dbReference type="EMBL" id="ML993900">
    <property type="protein sequence ID" value="KAF2203564.1"/>
    <property type="molecule type" value="Genomic_DNA"/>
</dbReference>
<dbReference type="Gene3D" id="1.20.1250.20">
    <property type="entry name" value="MFS general substrate transporter like domains"/>
    <property type="match status" value="2"/>
</dbReference>
<accession>A0A9P4JSF4</accession>
<dbReference type="AlphaFoldDB" id="A0A9P4JSF4"/>
<dbReference type="InterPro" id="IPR020846">
    <property type="entry name" value="MFS_dom"/>
</dbReference>
<evidence type="ECO:0000256" key="2">
    <source>
        <dbReference type="ARBA" id="ARBA00022448"/>
    </source>
</evidence>
<feature type="transmembrane region" description="Helical" evidence="6">
    <location>
        <begin position="139"/>
        <end position="157"/>
    </location>
</feature>
<evidence type="ECO:0000313" key="9">
    <source>
        <dbReference type="Proteomes" id="UP000799536"/>
    </source>
</evidence>
<dbReference type="InterPro" id="IPR011701">
    <property type="entry name" value="MFS"/>
</dbReference>
<evidence type="ECO:0000259" key="7">
    <source>
        <dbReference type="PROSITE" id="PS50850"/>
    </source>
</evidence>
<evidence type="ECO:0000256" key="6">
    <source>
        <dbReference type="SAM" id="Phobius"/>
    </source>
</evidence>
<keyword evidence="9" id="KW-1185">Reference proteome</keyword>
<feature type="transmembrane region" description="Helical" evidence="6">
    <location>
        <begin position="360"/>
        <end position="382"/>
    </location>
</feature>
<reference evidence="8" key="1">
    <citation type="journal article" date="2020" name="Stud. Mycol.">
        <title>101 Dothideomycetes genomes: a test case for predicting lifestyles and emergence of pathogens.</title>
        <authorList>
            <person name="Haridas S."/>
            <person name="Albert R."/>
            <person name="Binder M."/>
            <person name="Bloem J."/>
            <person name="Labutti K."/>
            <person name="Salamov A."/>
            <person name="Andreopoulos B."/>
            <person name="Baker S."/>
            <person name="Barry K."/>
            <person name="Bills G."/>
            <person name="Bluhm B."/>
            <person name="Cannon C."/>
            <person name="Castanera R."/>
            <person name="Culley D."/>
            <person name="Daum C."/>
            <person name="Ezra D."/>
            <person name="Gonzalez J."/>
            <person name="Henrissat B."/>
            <person name="Kuo A."/>
            <person name="Liang C."/>
            <person name="Lipzen A."/>
            <person name="Lutzoni F."/>
            <person name="Magnuson J."/>
            <person name="Mondo S."/>
            <person name="Nolan M."/>
            <person name="Ohm R."/>
            <person name="Pangilinan J."/>
            <person name="Park H.-J."/>
            <person name="Ramirez L."/>
            <person name="Alfaro M."/>
            <person name="Sun H."/>
            <person name="Tritt A."/>
            <person name="Yoshinaga Y."/>
            <person name="Zwiers L.-H."/>
            <person name="Turgeon B."/>
            <person name="Goodwin S."/>
            <person name="Spatafora J."/>
            <person name="Crous P."/>
            <person name="Grigoriev I."/>
        </authorList>
    </citation>
    <scope>NUCLEOTIDE SEQUENCE</scope>
    <source>
        <strain evidence="8">ATCC 74209</strain>
    </source>
</reference>
<feature type="transmembrane region" description="Helical" evidence="6">
    <location>
        <begin position="271"/>
        <end position="291"/>
    </location>
</feature>
<feature type="transmembrane region" description="Helical" evidence="6">
    <location>
        <begin position="108"/>
        <end position="127"/>
    </location>
</feature>
<feature type="transmembrane region" description="Helical" evidence="6">
    <location>
        <begin position="199"/>
        <end position="224"/>
    </location>
</feature>
<dbReference type="PANTHER" id="PTHR43791">
    <property type="entry name" value="PERMEASE-RELATED"/>
    <property type="match status" value="1"/>
</dbReference>
<evidence type="ECO:0000256" key="1">
    <source>
        <dbReference type="ARBA" id="ARBA00004141"/>
    </source>
</evidence>
<comment type="caution">
    <text evidence="8">The sequence shown here is derived from an EMBL/GenBank/DDBJ whole genome shotgun (WGS) entry which is preliminary data.</text>
</comment>
<organism evidence="8 9">
    <name type="scientific">Delitschia confertaspora ATCC 74209</name>
    <dbReference type="NCBI Taxonomy" id="1513339"/>
    <lineage>
        <taxon>Eukaryota</taxon>
        <taxon>Fungi</taxon>
        <taxon>Dikarya</taxon>
        <taxon>Ascomycota</taxon>
        <taxon>Pezizomycotina</taxon>
        <taxon>Dothideomycetes</taxon>
        <taxon>Pleosporomycetidae</taxon>
        <taxon>Pleosporales</taxon>
        <taxon>Delitschiaceae</taxon>
        <taxon>Delitschia</taxon>
    </lineage>
</organism>
<comment type="subcellular location">
    <subcellularLocation>
        <location evidence="1">Membrane</location>
        <topology evidence="1">Multi-pass membrane protein</topology>
    </subcellularLocation>
</comment>
<dbReference type="PANTHER" id="PTHR43791:SF57">
    <property type="entry name" value="MAJOR FACILITATOR SUPERFAMILY (MFS) PROFILE DOMAIN-CONTAINING PROTEIN"/>
    <property type="match status" value="1"/>
</dbReference>
<dbReference type="SUPFAM" id="SSF103473">
    <property type="entry name" value="MFS general substrate transporter"/>
    <property type="match status" value="1"/>
</dbReference>
<keyword evidence="4 6" id="KW-1133">Transmembrane helix</keyword>
<dbReference type="FunFam" id="1.20.1250.20:FF:000034">
    <property type="entry name" value="MFS general substrate transporter"/>
    <property type="match status" value="1"/>
</dbReference>
<keyword evidence="5 6" id="KW-0472">Membrane</keyword>
<evidence type="ECO:0000256" key="4">
    <source>
        <dbReference type="ARBA" id="ARBA00022989"/>
    </source>
</evidence>
<gene>
    <name evidence="8" type="ORF">GQ43DRAFT_461488</name>
</gene>
<feature type="transmembrane region" description="Helical" evidence="6">
    <location>
        <begin position="311"/>
        <end position="328"/>
    </location>
</feature>
<feature type="transmembrane region" description="Helical" evidence="6">
    <location>
        <begin position="335"/>
        <end position="354"/>
    </location>
</feature>
<feature type="transmembrane region" description="Helical" evidence="6">
    <location>
        <begin position="394"/>
        <end position="416"/>
    </location>
</feature>
<name>A0A9P4JSF4_9PLEO</name>
<feature type="transmembrane region" description="Helical" evidence="6">
    <location>
        <begin position="169"/>
        <end position="187"/>
    </location>
</feature>
<proteinExistence type="predicted"/>
<protein>
    <submittedName>
        <fullName evidence="8">High-affinity nicotinic acid transporter</fullName>
    </submittedName>
</protein>
<dbReference type="PROSITE" id="PS50850">
    <property type="entry name" value="MFS"/>
    <property type="match status" value="1"/>
</dbReference>
<evidence type="ECO:0000256" key="5">
    <source>
        <dbReference type="ARBA" id="ARBA00023136"/>
    </source>
</evidence>
<feature type="domain" description="Major facilitator superfamily (MFS) profile" evidence="7">
    <location>
        <begin position="43"/>
        <end position="453"/>
    </location>
</feature>
<evidence type="ECO:0000256" key="3">
    <source>
        <dbReference type="ARBA" id="ARBA00022692"/>
    </source>
</evidence>